<dbReference type="SUPFAM" id="SSF52540">
    <property type="entry name" value="P-loop containing nucleoside triphosphate hydrolases"/>
    <property type="match status" value="1"/>
</dbReference>
<dbReference type="PIRSF" id="PIRSF002849">
    <property type="entry name" value="AAA_ATPase_chaperone_MoxR_prd"/>
    <property type="match status" value="1"/>
</dbReference>
<gene>
    <name evidence="2" type="ORF">GCM10007907_39740</name>
</gene>
<reference evidence="3" key="1">
    <citation type="journal article" date="2019" name="Int. J. Syst. Evol. Microbiol.">
        <title>The Global Catalogue of Microorganisms (GCM) 10K type strain sequencing project: providing services to taxonomists for standard genome sequencing and annotation.</title>
        <authorList>
            <consortium name="The Broad Institute Genomics Platform"/>
            <consortium name="The Broad Institute Genome Sequencing Center for Infectious Disease"/>
            <person name="Wu L."/>
            <person name="Ma J."/>
        </authorList>
    </citation>
    <scope>NUCLEOTIDE SEQUENCE [LARGE SCALE GENOMIC DNA]</scope>
    <source>
        <strain evidence="3">NBRC 110044</strain>
    </source>
</reference>
<dbReference type="InterPro" id="IPR041628">
    <property type="entry name" value="ChlI/MoxR_AAA_lid"/>
</dbReference>
<evidence type="ECO:0000259" key="1">
    <source>
        <dbReference type="SMART" id="SM00382"/>
    </source>
</evidence>
<proteinExistence type="predicted"/>
<dbReference type="Gene3D" id="3.40.50.300">
    <property type="entry name" value="P-loop containing nucleotide triphosphate hydrolases"/>
    <property type="match status" value="1"/>
</dbReference>
<keyword evidence="3" id="KW-1185">Reference proteome</keyword>
<sequence>MNAATPSRISLAPLHAVLAQLDDFILGKPRETRLALACLLARGHLLIEDVPGVGKTTLAHALAAMLGLAFQRVQFTSDMLPADLIGVSIYDRDSHAFRFHAGPVFSQVVLADEINRATPKTQSALLEAMEERQVTLDGETRELPDPFFVIATQNPSSQIGTFPLPESQLDRFLMRITLGYPDVAAERAMLLGEDRREMLRDAKPVISLAELADSQHAVRRVHVAPALVDYVQALCRATREAPDFHNGLSPRAALGLLAAARAWALLAGRDMVIPEDVQAVFAAVATHRLLARASNRPQPELVAKLQAAVAIP</sequence>
<protein>
    <recommendedName>
        <fullName evidence="1">AAA+ ATPase domain-containing protein</fullName>
    </recommendedName>
</protein>
<dbReference type="Pfam" id="PF17863">
    <property type="entry name" value="AAA_lid_2"/>
    <property type="match status" value="1"/>
</dbReference>
<evidence type="ECO:0000313" key="3">
    <source>
        <dbReference type="Proteomes" id="UP001156706"/>
    </source>
</evidence>
<name>A0ABQ5YML7_9NEIS</name>
<dbReference type="SMART" id="SM00382">
    <property type="entry name" value="AAA"/>
    <property type="match status" value="1"/>
</dbReference>
<dbReference type="InterPro" id="IPR050764">
    <property type="entry name" value="CbbQ/NirQ/NorQ/GpvN"/>
</dbReference>
<dbReference type="CDD" id="cd00009">
    <property type="entry name" value="AAA"/>
    <property type="match status" value="1"/>
</dbReference>
<dbReference type="InterPro" id="IPR003593">
    <property type="entry name" value="AAA+_ATPase"/>
</dbReference>
<dbReference type="Proteomes" id="UP001156706">
    <property type="component" value="Unassembled WGS sequence"/>
</dbReference>
<dbReference type="InterPro" id="IPR027417">
    <property type="entry name" value="P-loop_NTPase"/>
</dbReference>
<dbReference type="Pfam" id="PF07726">
    <property type="entry name" value="AAA_3"/>
    <property type="match status" value="1"/>
</dbReference>
<evidence type="ECO:0000313" key="2">
    <source>
        <dbReference type="EMBL" id="GLR15184.1"/>
    </source>
</evidence>
<dbReference type="InterPro" id="IPR011703">
    <property type="entry name" value="ATPase_AAA-3"/>
</dbReference>
<dbReference type="Gene3D" id="1.10.8.80">
    <property type="entry name" value="Magnesium chelatase subunit I, C-Terminal domain"/>
    <property type="match status" value="1"/>
</dbReference>
<dbReference type="EMBL" id="BSOG01000007">
    <property type="protein sequence ID" value="GLR15184.1"/>
    <property type="molecule type" value="Genomic_DNA"/>
</dbReference>
<dbReference type="PANTHER" id="PTHR42759:SF5">
    <property type="entry name" value="METHANOL DEHYDROGENASE REGULATOR"/>
    <property type="match status" value="1"/>
</dbReference>
<dbReference type="RefSeq" id="WP_284198254.1">
    <property type="nucleotide sequence ID" value="NZ_BSOG01000007.1"/>
</dbReference>
<accession>A0ABQ5YML7</accession>
<organism evidence="2 3">
    <name type="scientific">Chitinimonas prasina</name>
    <dbReference type="NCBI Taxonomy" id="1434937"/>
    <lineage>
        <taxon>Bacteria</taxon>
        <taxon>Pseudomonadati</taxon>
        <taxon>Pseudomonadota</taxon>
        <taxon>Betaproteobacteria</taxon>
        <taxon>Neisseriales</taxon>
        <taxon>Chitinibacteraceae</taxon>
        <taxon>Chitinimonas</taxon>
    </lineage>
</organism>
<comment type="caution">
    <text evidence="2">The sequence shown here is derived from an EMBL/GenBank/DDBJ whole genome shotgun (WGS) entry which is preliminary data.</text>
</comment>
<feature type="domain" description="AAA+ ATPase" evidence="1">
    <location>
        <begin position="41"/>
        <end position="182"/>
    </location>
</feature>
<dbReference type="PANTHER" id="PTHR42759">
    <property type="entry name" value="MOXR FAMILY PROTEIN"/>
    <property type="match status" value="1"/>
</dbReference>